<evidence type="ECO:0000313" key="3">
    <source>
        <dbReference type="EMBL" id="WQD76879.1"/>
    </source>
</evidence>
<dbReference type="Proteomes" id="UP001325479">
    <property type="component" value="Chromosome"/>
</dbReference>
<reference evidence="3 4" key="1">
    <citation type="submission" date="2023-12" db="EMBL/GenBank/DDBJ databases">
        <title>Genome sequencing and assembly of bacterial species from a model synthetic community.</title>
        <authorList>
            <person name="Hogle S.L."/>
        </authorList>
    </citation>
    <scope>NUCLEOTIDE SEQUENCE [LARGE SCALE GENOMIC DNA]</scope>
    <source>
        <strain evidence="3 4">HAMBI 2494</strain>
    </source>
</reference>
<protein>
    <submittedName>
        <fullName evidence="3">Glycosyltransferase family 4 protein</fullName>
        <ecNumber evidence="3">2.4.-.-</ecNumber>
    </submittedName>
</protein>
<dbReference type="InterPro" id="IPR001296">
    <property type="entry name" value="Glyco_trans_1"/>
</dbReference>
<evidence type="ECO:0000313" key="4">
    <source>
        <dbReference type="Proteomes" id="UP001325479"/>
    </source>
</evidence>
<dbReference type="RefSeq" id="WP_114809014.1">
    <property type="nucleotide sequence ID" value="NZ_CP139965.1"/>
</dbReference>
<evidence type="ECO:0000256" key="1">
    <source>
        <dbReference type="ARBA" id="ARBA00022679"/>
    </source>
</evidence>
<proteinExistence type="predicted"/>
<dbReference type="Gene3D" id="3.40.50.2000">
    <property type="entry name" value="Glycogen Phosphorylase B"/>
    <property type="match status" value="2"/>
</dbReference>
<sequence>MQERTILRDLEAVLPWWQDVRVCAEDALKSRQPLTGLRVAIICIDLYRFDSISSSASEQAAVLITAGCEVQIVCNNHAGIDSPLIKPREDFNAADYDCVLYHYYVGDPLLETVLNNSTRKAVFYQGITTPPEVYAPYSPEFVETCRQGLAQLDRLQRFDMVISGSDYNVEQMRAAGRQGERRPVARMFPPIISVTRFVQTPRKLGPVPRRILTVSRIFSSKNVEGVVRFAEALVQRTRTATRLTIAGAKCEPSYVERLLADMTTDPLLEVDICLRASDERVRGFYQQADIYACFSHHEGFCIPLVEAMAAGVPVVTHALTAIPQTMGGSGVIVEPFQHEEAAEKIWSVWQDRSALTSLVLGQQVVFERQYKGSGIAGKLIDAIRDLVASQGEAK</sequence>
<dbReference type="EC" id="2.4.-.-" evidence="3"/>
<dbReference type="EMBL" id="CP139965">
    <property type="protein sequence ID" value="WQD76879.1"/>
    <property type="molecule type" value="Genomic_DNA"/>
</dbReference>
<accession>A0ABZ0WHT0</accession>
<name>A0ABZ0WHT0_9BURK</name>
<dbReference type="PANTHER" id="PTHR46401:SF2">
    <property type="entry name" value="GLYCOSYLTRANSFERASE WBBK-RELATED"/>
    <property type="match status" value="1"/>
</dbReference>
<dbReference type="PANTHER" id="PTHR46401">
    <property type="entry name" value="GLYCOSYLTRANSFERASE WBBK-RELATED"/>
    <property type="match status" value="1"/>
</dbReference>
<keyword evidence="1 3" id="KW-0808">Transferase</keyword>
<keyword evidence="4" id="KW-1185">Reference proteome</keyword>
<gene>
    <name evidence="3" type="ORF">U0042_22795</name>
</gene>
<dbReference type="Pfam" id="PF00534">
    <property type="entry name" value="Glycos_transf_1"/>
    <property type="match status" value="1"/>
</dbReference>
<organism evidence="3 4">
    <name type="scientific">Paraburkholderia kururiensis</name>
    <dbReference type="NCBI Taxonomy" id="984307"/>
    <lineage>
        <taxon>Bacteria</taxon>
        <taxon>Pseudomonadati</taxon>
        <taxon>Pseudomonadota</taxon>
        <taxon>Betaproteobacteria</taxon>
        <taxon>Burkholderiales</taxon>
        <taxon>Burkholderiaceae</taxon>
        <taxon>Paraburkholderia</taxon>
    </lineage>
</organism>
<dbReference type="SUPFAM" id="SSF53756">
    <property type="entry name" value="UDP-Glycosyltransferase/glycogen phosphorylase"/>
    <property type="match status" value="1"/>
</dbReference>
<evidence type="ECO:0000259" key="2">
    <source>
        <dbReference type="Pfam" id="PF00534"/>
    </source>
</evidence>
<dbReference type="CDD" id="cd03801">
    <property type="entry name" value="GT4_PimA-like"/>
    <property type="match status" value="1"/>
</dbReference>
<dbReference type="GO" id="GO:0016757">
    <property type="term" value="F:glycosyltransferase activity"/>
    <property type="evidence" value="ECO:0007669"/>
    <property type="project" value="UniProtKB-KW"/>
</dbReference>
<keyword evidence="3" id="KW-0328">Glycosyltransferase</keyword>
<feature type="domain" description="Glycosyl transferase family 1" evidence="2">
    <location>
        <begin position="209"/>
        <end position="352"/>
    </location>
</feature>